<gene>
    <name evidence="5" type="ORF">MOTC310_28380</name>
</gene>
<dbReference type="Pfam" id="PF10614">
    <property type="entry name" value="CsgF"/>
    <property type="match status" value="1"/>
</dbReference>
<comment type="function">
    <text evidence="1">May be involved in the biogenesis of curli organelles.</text>
</comment>
<reference evidence="5 6" key="1">
    <citation type="journal article" date="2012" name="Genet. Mol. Biol.">
        <title>Analysis of 16S rRNA and mxaF genes revealing insights into Methylobacterium niche-specific plant association.</title>
        <authorList>
            <person name="Dourado M.N."/>
            <person name="Andreote F.D."/>
            <person name="Dini-Andreote F."/>
            <person name="Conti R."/>
            <person name="Araujo J.M."/>
            <person name="Araujo W.L."/>
        </authorList>
    </citation>
    <scope>NUCLEOTIDE SEQUENCE [LARGE SCALE GENOMIC DNA]</scope>
    <source>
        <strain evidence="5 6">TC3-10</strain>
    </source>
</reference>
<protein>
    <recommendedName>
        <fullName evidence="2">Curli production assembly/transport component CsgF</fullName>
    </recommendedName>
</protein>
<evidence type="ECO:0000256" key="2">
    <source>
        <dbReference type="ARBA" id="ARBA00014031"/>
    </source>
</evidence>
<feature type="chain" id="PRO_5047456534" description="Curli production assembly/transport component CsgF" evidence="4">
    <location>
        <begin position="25"/>
        <end position="165"/>
    </location>
</feature>
<accession>A0ABU7TW03</accession>
<evidence type="ECO:0000256" key="3">
    <source>
        <dbReference type="ARBA" id="ARBA00022729"/>
    </source>
</evidence>
<evidence type="ECO:0000313" key="6">
    <source>
        <dbReference type="Proteomes" id="UP001355206"/>
    </source>
</evidence>
<dbReference type="InterPro" id="IPR018893">
    <property type="entry name" value="T8SS_CsgF"/>
</dbReference>
<dbReference type="Proteomes" id="UP001355206">
    <property type="component" value="Unassembled WGS sequence"/>
</dbReference>
<dbReference type="RefSeq" id="WP_331304192.1">
    <property type="nucleotide sequence ID" value="NZ_MLCA01000015.1"/>
</dbReference>
<keyword evidence="3 4" id="KW-0732">Signal</keyword>
<feature type="signal peptide" evidence="4">
    <location>
        <begin position="1"/>
        <end position="24"/>
    </location>
</feature>
<evidence type="ECO:0000313" key="5">
    <source>
        <dbReference type="EMBL" id="MEE7494124.1"/>
    </source>
</evidence>
<evidence type="ECO:0000256" key="1">
    <source>
        <dbReference type="ARBA" id="ARBA00003989"/>
    </source>
</evidence>
<proteinExistence type="predicted"/>
<comment type="caution">
    <text evidence="5">The sequence shown here is derived from an EMBL/GenBank/DDBJ whole genome shotgun (WGS) entry which is preliminary data.</text>
</comment>
<sequence length="165" mass="17008">MRQSRLLGPLVCGWALLAAAGAQAGSLVYQPVNPSFGGSPLNGSWLQAEAAAQNDAQRSAQRDQQLFSANQSAANTKTPGQIFAQQLQTQIYSSLANQITQALFGENAQQSGSYSFGGSQVTFQRLGSNIQLQIFDGQSTTTIVVPATAAVGGSSTGTSPLSGAP</sequence>
<keyword evidence="6" id="KW-1185">Reference proteome</keyword>
<name>A0ABU7TW03_9HYPH</name>
<dbReference type="EMBL" id="MLCA01000015">
    <property type="protein sequence ID" value="MEE7494124.1"/>
    <property type="molecule type" value="Genomic_DNA"/>
</dbReference>
<evidence type="ECO:0000256" key="4">
    <source>
        <dbReference type="SAM" id="SignalP"/>
    </source>
</evidence>
<organism evidence="5 6">
    <name type="scientific">Methylobacterium oryzae</name>
    <dbReference type="NCBI Taxonomy" id="334852"/>
    <lineage>
        <taxon>Bacteria</taxon>
        <taxon>Pseudomonadati</taxon>
        <taxon>Pseudomonadota</taxon>
        <taxon>Alphaproteobacteria</taxon>
        <taxon>Hyphomicrobiales</taxon>
        <taxon>Methylobacteriaceae</taxon>
        <taxon>Methylobacterium</taxon>
    </lineage>
</organism>